<dbReference type="CDD" id="cd16018">
    <property type="entry name" value="Enpp"/>
    <property type="match status" value="1"/>
</dbReference>
<dbReference type="Gene3D" id="3.40.720.10">
    <property type="entry name" value="Alkaline Phosphatase, subunit A"/>
    <property type="match status" value="1"/>
</dbReference>
<reference evidence="2" key="1">
    <citation type="submission" date="2021-12" db="EMBL/GenBank/DDBJ databases">
        <authorList>
            <person name="Rodrigo-Torres L."/>
            <person name="Arahal R. D."/>
            <person name="Lucena T."/>
        </authorList>
    </citation>
    <scope>NUCLEOTIDE SEQUENCE</scope>
    <source>
        <strain evidence="2">CECT 8858</strain>
    </source>
</reference>
<feature type="signal peptide" evidence="1">
    <location>
        <begin position="1"/>
        <end position="23"/>
    </location>
</feature>
<gene>
    <name evidence="2" type="ORF">EMA8858_03716</name>
</gene>
<dbReference type="Pfam" id="PF01663">
    <property type="entry name" value="Phosphodiest"/>
    <property type="match status" value="1"/>
</dbReference>
<dbReference type="RefSeq" id="WP_238808358.1">
    <property type="nucleotide sequence ID" value="NZ_CAKLPY010000004.1"/>
</dbReference>
<protein>
    <recommendedName>
        <fullName evidence="4">Alkaline phosphatase family protein</fullName>
    </recommendedName>
</protein>
<evidence type="ECO:0000313" key="2">
    <source>
        <dbReference type="EMBL" id="CAH0997582.1"/>
    </source>
</evidence>
<feature type="chain" id="PRO_5047280391" description="Alkaline phosphatase family protein" evidence="1">
    <location>
        <begin position="24"/>
        <end position="417"/>
    </location>
</feature>
<keyword evidence="3" id="KW-1185">Reference proteome</keyword>
<name>A0ABN8EWX6_9BACT</name>
<dbReference type="PANTHER" id="PTHR10151:SF120">
    <property type="entry name" value="BIS(5'-ADENOSYL)-TRIPHOSPHATASE"/>
    <property type="match status" value="1"/>
</dbReference>
<keyword evidence="1" id="KW-0732">Signal</keyword>
<dbReference type="PANTHER" id="PTHR10151">
    <property type="entry name" value="ECTONUCLEOTIDE PYROPHOSPHATASE/PHOSPHODIESTERASE"/>
    <property type="match status" value="1"/>
</dbReference>
<sequence length="417" mass="47935">MHFISKRILPILFFSLFSLATFAQKITKNVPYVVMVSFDGFRHDYVEKYNAKNIKKFIKKGAAAEKMLPSFPSKTFPNHYTLVTGLYPSHHGLVDNTFYDKGRDTFYSIRQREKVEDPYYYGGLPLWQLVQQNGMKSASFFWVGSETPIGGVFPSYYHRFDDTVPHTKRVNAVFDWLKLPEVDRPHLITIYFSMVDTQGHEYGPNSDKTKEAVMEADSLVGLLMNGLKKMDLPVNVILVSDHGMYEMQNKLEYFIFQEDLLEGLSKNDFIFVNNGTHANIFMKNKAKEKEVFNAIAAKQIHFKIYKKADIPENLHFNEHPRIGDLFFIAEPGYSFYSKETLAKKPESRKVWGVHGFDPYITTEMGAIFYANGPNIKKGKKIPTFENIHVYPFVTAILGITPPKIDGDIKVLEGILKK</sequence>
<accession>A0ABN8EWX6</accession>
<dbReference type="Gene3D" id="3.30.1360.180">
    <property type="match status" value="1"/>
</dbReference>
<comment type="caution">
    <text evidence="2">The sequence shown here is derived from an EMBL/GenBank/DDBJ whole genome shotgun (WGS) entry which is preliminary data.</text>
</comment>
<dbReference type="EMBL" id="CAKLPY010000004">
    <property type="protein sequence ID" value="CAH0997582.1"/>
    <property type="molecule type" value="Genomic_DNA"/>
</dbReference>
<proteinExistence type="predicted"/>
<evidence type="ECO:0008006" key="4">
    <source>
        <dbReference type="Google" id="ProtNLM"/>
    </source>
</evidence>
<dbReference type="InterPro" id="IPR002591">
    <property type="entry name" value="Phosphodiest/P_Trfase"/>
</dbReference>
<dbReference type="Proteomes" id="UP000837932">
    <property type="component" value="Unassembled WGS sequence"/>
</dbReference>
<dbReference type="SUPFAM" id="SSF53649">
    <property type="entry name" value="Alkaline phosphatase-like"/>
    <property type="match status" value="1"/>
</dbReference>
<organism evidence="2 3">
    <name type="scientific">Emticicia aquatica</name>
    <dbReference type="NCBI Taxonomy" id="1681835"/>
    <lineage>
        <taxon>Bacteria</taxon>
        <taxon>Pseudomonadati</taxon>
        <taxon>Bacteroidota</taxon>
        <taxon>Cytophagia</taxon>
        <taxon>Cytophagales</taxon>
        <taxon>Leadbetterellaceae</taxon>
        <taxon>Emticicia</taxon>
    </lineage>
</organism>
<evidence type="ECO:0000256" key="1">
    <source>
        <dbReference type="SAM" id="SignalP"/>
    </source>
</evidence>
<dbReference type="InterPro" id="IPR017850">
    <property type="entry name" value="Alkaline_phosphatase_core_sf"/>
</dbReference>
<evidence type="ECO:0000313" key="3">
    <source>
        <dbReference type="Proteomes" id="UP000837932"/>
    </source>
</evidence>